<gene>
    <name evidence="1" type="ORF">AVEN_84520_1</name>
</gene>
<reference evidence="1 2" key="1">
    <citation type="journal article" date="2019" name="Sci. Rep.">
        <title>Orb-weaving spider Araneus ventricosus genome elucidates the spidroin gene catalogue.</title>
        <authorList>
            <person name="Kono N."/>
            <person name="Nakamura H."/>
            <person name="Ohtoshi R."/>
            <person name="Moran D.A.P."/>
            <person name="Shinohara A."/>
            <person name="Yoshida Y."/>
            <person name="Fujiwara M."/>
            <person name="Mori M."/>
            <person name="Tomita M."/>
            <person name="Arakawa K."/>
        </authorList>
    </citation>
    <scope>NUCLEOTIDE SEQUENCE [LARGE SCALE GENOMIC DNA]</scope>
</reference>
<dbReference type="AlphaFoldDB" id="A0A4Y2F993"/>
<name>A0A4Y2F993_ARAVE</name>
<accession>A0A4Y2F993</accession>
<keyword evidence="2" id="KW-1185">Reference proteome</keyword>
<dbReference type="Proteomes" id="UP000499080">
    <property type="component" value="Unassembled WGS sequence"/>
</dbReference>
<sequence length="197" mass="22046">MVENILSIPHCASLDSSLTSTLWVLLKKKLHNHPQCGVASASPEHILSCLRLSRETFETDPLLAFDFLRNSNLPLSFVNEVDKIVEDETIVRSNLKSVSGVYSWIEEYGRTSDTKWNLRSSRPSGTRLVCCLCLGRGGLVVGSWRQNWRASGSKQNSTEDPLFSWVCCTLNLMWVLRPATELVQEFGESSSDVILAI</sequence>
<evidence type="ECO:0000313" key="2">
    <source>
        <dbReference type="Proteomes" id="UP000499080"/>
    </source>
</evidence>
<evidence type="ECO:0000313" key="1">
    <source>
        <dbReference type="EMBL" id="GBM37811.1"/>
    </source>
</evidence>
<organism evidence="1 2">
    <name type="scientific">Araneus ventricosus</name>
    <name type="common">Orbweaver spider</name>
    <name type="synonym">Epeira ventricosa</name>
    <dbReference type="NCBI Taxonomy" id="182803"/>
    <lineage>
        <taxon>Eukaryota</taxon>
        <taxon>Metazoa</taxon>
        <taxon>Ecdysozoa</taxon>
        <taxon>Arthropoda</taxon>
        <taxon>Chelicerata</taxon>
        <taxon>Arachnida</taxon>
        <taxon>Araneae</taxon>
        <taxon>Araneomorphae</taxon>
        <taxon>Entelegynae</taxon>
        <taxon>Araneoidea</taxon>
        <taxon>Araneidae</taxon>
        <taxon>Araneus</taxon>
    </lineage>
</organism>
<dbReference type="OrthoDB" id="8300209at2759"/>
<comment type="caution">
    <text evidence="1">The sequence shown here is derived from an EMBL/GenBank/DDBJ whole genome shotgun (WGS) entry which is preliminary data.</text>
</comment>
<protein>
    <submittedName>
        <fullName evidence="1">Uncharacterized protein</fullName>
    </submittedName>
</protein>
<proteinExistence type="predicted"/>
<dbReference type="EMBL" id="BGPR01000851">
    <property type="protein sequence ID" value="GBM37811.1"/>
    <property type="molecule type" value="Genomic_DNA"/>
</dbReference>